<dbReference type="AlphaFoldDB" id="I2H7V6"/>
<evidence type="ECO:0000259" key="2">
    <source>
        <dbReference type="Pfam" id="PF02777"/>
    </source>
</evidence>
<dbReference type="PANTHER" id="PTHR43595">
    <property type="entry name" value="37S RIBOSOMAL PROTEIN S26, MITOCHONDRIAL"/>
    <property type="match status" value="1"/>
</dbReference>
<dbReference type="RefSeq" id="XP_004181977.1">
    <property type="nucleotide sequence ID" value="XM_004181929.1"/>
</dbReference>
<keyword evidence="4" id="KW-1185">Reference proteome</keyword>
<gene>
    <name evidence="3" type="primary">TBLA0H01710</name>
    <name evidence="3" type="ORF">TBLA_0H01710</name>
</gene>
<dbReference type="KEGG" id="tbl:TBLA_0H01710"/>
<evidence type="ECO:0000313" key="3">
    <source>
        <dbReference type="EMBL" id="CCH62458.1"/>
    </source>
</evidence>
<dbReference type="GO" id="GO:0046872">
    <property type="term" value="F:metal ion binding"/>
    <property type="evidence" value="ECO:0007669"/>
    <property type="project" value="InterPro"/>
</dbReference>
<sequence>MWGTSKVVTNLLRSCNLRLVTKRNLHAGGLKNLIQISSLDGLFSKEGLDNAWFNRSKMYVNQLNAHLNNQQTSSSAADMLSSLNISNLESFILKYSKSSDKTDLVILASLLYNLQFSLSSLRPSLTSVALLKEKPKTLYNNDVISVLSSNSNNPSTIQGTEALSQALIGSFGSIEEFKTNFINSALSISGDGYTWLVARHKKNNFSSSSSSLVSDGLFVVNTYNAGTPFNIGKVGHLNEITSKLSNNKNMENKSQQDNLDMMVDSTSSSISYQKSVTEAQNYDRFDHNIHYIPILAIDSSPKAYLTDYGSFGKILYLNNIWNSIDWNVAQSRLPKIELAYLS</sequence>
<dbReference type="SUPFAM" id="SSF54719">
    <property type="entry name" value="Fe,Mn superoxide dismutase (SOD), C-terminal domain"/>
    <property type="match status" value="1"/>
</dbReference>
<dbReference type="GeneID" id="14497615"/>
<comment type="function">
    <text evidence="1">Component of the mitochondrial ribosome (mitoribosome), a dedicated translation machinery responsible for the synthesis of mitochondrial genome-encoded proteins, including at least some of the essential transmembrane subunits of the mitochondrial respiratory chain. The mitoribosomes are attached to the mitochondrial inner membrane and translation products are cotranslationally integrated into the membrane.</text>
</comment>
<dbReference type="eggNOG" id="KOG0876">
    <property type="taxonomic scope" value="Eukaryota"/>
</dbReference>
<dbReference type="Proteomes" id="UP000002866">
    <property type="component" value="Chromosome 8"/>
</dbReference>
<dbReference type="PANTHER" id="PTHR43595:SF1">
    <property type="entry name" value="SMALL RIBOSOMAL SUBUNIT PROTEIN MS43"/>
    <property type="match status" value="1"/>
</dbReference>
<dbReference type="OrthoDB" id="275227at2759"/>
<dbReference type="HOGENOM" id="CLU_057349_0_0_1"/>
<feature type="domain" description="Manganese/iron superoxide dismutase C-terminal" evidence="2">
    <location>
        <begin position="276"/>
        <end position="332"/>
    </location>
</feature>
<dbReference type="InterPro" id="IPR036314">
    <property type="entry name" value="SOD_C_sf"/>
</dbReference>
<evidence type="ECO:0000256" key="1">
    <source>
        <dbReference type="ARBA" id="ARBA00037226"/>
    </source>
</evidence>
<organism evidence="3 4">
    <name type="scientific">Henningerozyma blattae (strain ATCC 34711 / CBS 6284 / DSM 70876 / NBRC 10599 / NRRL Y-10934 / UCD 77-7)</name>
    <name type="common">Yeast</name>
    <name type="synonym">Tetrapisispora blattae</name>
    <dbReference type="NCBI Taxonomy" id="1071380"/>
    <lineage>
        <taxon>Eukaryota</taxon>
        <taxon>Fungi</taxon>
        <taxon>Dikarya</taxon>
        <taxon>Ascomycota</taxon>
        <taxon>Saccharomycotina</taxon>
        <taxon>Saccharomycetes</taxon>
        <taxon>Saccharomycetales</taxon>
        <taxon>Saccharomycetaceae</taxon>
        <taxon>Henningerozyma</taxon>
    </lineage>
</organism>
<proteinExistence type="predicted"/>
<protein>
    <recommendedName>
        <fullName evidence="2">Manganese/iron superoxide dismutase C-terminal domain-containing protein</fullName>
    </recommendedName>
</protein>
<dbReference type="STRING" id="1071380.I2H7V6"/>
<dbReference type="FunCoup" id="I2H7V6">
    <property type="interactions" value="264"/>
</dbReference>
<dbReference type="Pfam" id="PF02777">
    <property type="entry name" value="Sod_Fe_C"/>
    <property type="match status" value="2"/>
</dbReference>
<dbReference type="GO" id="GO:0004784">
    <property type="term" value="F:superoxide dismutase activity"/>
    <property type="evidence" value="ECO:0007669"/>
    <property type="project" value="InterPro"/>
</dbReference>
<accession>I2H7V6</accession>
<dbReference type="InterPro" id="IPR019832">
    <property type="entry name" value="Mn/Fe_SOD_C"/>
</dbReference>
<dbReference type="InParanoid" id="I2H7V6"/>
<dbReference type="GO" id="GO:0005763">
    <property type="term" value="C:mitochondrial small ribosomal subunit"/>
    <property type="evidence" value="ECO:0007669"/>
    <property type="project" value="EnsemblFungi"/>
</dbReference>
<reference evidence="3 4" key="1">
    <citation type="journal article" date="2011" name="Proc. Natl. Acad. Sci. U.S.A.">
        <title>Evolutionary erosion of yeast sex chromosomes by mating-type switching accidents.</title>
        <authorList>
            <person name="Gordon J.L."/>
            <person name="Armisen D."/>
            <person name="Proux-Wera E."/>
            <person name="Oheigeartaigh S.S."/>
            <person name="Byrne K.P."/>
            <person name="Wolfe K.H."/>
        </authorList>
    </citation>
    <scope>NUCLEOTIDE SEQUENCE [LARGE SCALE GENOMIC DNA]</scope>
    <source>
        <strain evidence="4">ATCC 34711 / CBS 6284 / DSM 70876 / NBRC 10599 / NRRL Y-10934 / UCD 77-7</strain>
    </source>
</reference>
<dbReference type="EMBL" id="HE806323">
    <property type="protein sequence ID" value="CCH62458.1"/>
    <property type="molecule type" value="Genomic_DNA"/>
</dbReference>
<dbReference type="GO" id="GO:0003735">
    <property type="term" value="F:structural constituent of ribosome"/>
    <property type="evidence" value="ECO:0007669"/>
    <property type="project" value="EnsemblFungi"/>
</dbReference>
<name>I2H7V6_HENB6</name>
<evidence type="ECO:0000313" key="4">
    <source>
        <dbReference type="Proteomes" id="UP000002866"/>
    </source>
</evidence>
<dbReference type="Gene3D" id="3.55.40.20">
    <property type="entry name" value="Iron/manganese superoxide dismutase, C-terminal domain"/>
    <property type="match status" value="1"/>
</dbReference>
<feature type="domain" description="Manganese/iron superoxide dismutase C-terminal" evidence="2">
    <location>
        <begin position="161"/>
        <end position="204"/>
    </location>
</feature>
<dbReference type="OMA" id="VFGKQQY"/>